<name>A0A7I4Y8B6_HAECO</name>
<reference evidence="8" key="1">
    <citation type="submission" date="2020-12" db="UniProtKB">
        <authorList>
            <consortium name="WormBaseParasite"/>
        </authorList>
    </citation>
    <scope>IDENTIFICATION</scope>
    <source>
        <strain evidence="8">MHco3</strain>
    </source>
</reference>
<feature type="transmembrane region" description="Helical" evidence="5">
    <location>
        <begin position="112"/>
        <end position="130"/>
    </location>
</feature>
<feature type="transmembrane region" description="Helical" evidence="5">
    <location>
        <begin position="487"/>
        <end position="505"/>
    </location>
</feature>
<feature type="transmembrane region" description="Helical" evidence="5">
    <location>
        <begin position="225"/>
        <end position="245"/>
    </location>
</feature>
<organism evidence="7 8">
    <name type="scientific">Haemonchus contortus</name>
    <name type="common">Barber pole worm</name>
    <dbReference type="NCBI Taxonomy" id="6289"/>
    <lineage>
        <taxon>Eukaryota</taxon>
        <taxon>Metazoa</taxon>
        <taxon>Ecdysozoa</taxon>
        <taxon>Nematoda</taxon>
        <taxon>Chromadorea</taxon>
        <taxon>Rhabditida</taxon>
        <taxon>Rhabditina</taxon>
        <taxon>Rhabditomorpha</taxon>
        <taxon>Strongyloidea</taxon>
        <taxon>Trichostrongylidae</taxon>
        <taxon>Haemonchus</taxon>
    </lineage>
</organism>
<feature type="domain" description="Major facilitator superfamily (MFS) profile" evidence="6">
    <location>
        <begin position="20"/>
        <end position="509"/>
    </location>
</feature>
<dbReference type="InterPro" id="IPR005829">
    <property type="entry name" value="Sugar_transporter_CS"/>
</dbReference>
<dbReference type="PROSITE" id="PS00217">
    <property type="entry name" value="SUGAR_TRANSPORT_2"/>
    <property type="match status" value="1"/>
</dbReference>
<dbReference type="InterPro" id="IPR020846">
    <property type="entry name" value="MFS_dom"/>
</dbReference>
<accession>A0A7I4Y8B6</accession>
<keyword evidence="7" id="KW-1185">Reference proteome</keyword>
<keyword evidence="4 5" id="KW-0472">Membrane</keyword>
<feature type="transmembrane region" description="Helical" evidence="5">
    <location>
        <begin position="412"/>
        <end position="434"/>
    </location>
</feature>
<dbReference type="PROSITE" id="PS50850">
    <property type="entry name" value="MFS"/>
    <property type="match status" value="1"/>
</dbReference>
<feature type="transmembrane region" description="Helical" evidence="5">
    <location>
        <begin position="169"/>
        <end position="189"/>
    </location>
</feature>
<proteinExistence type="predicted"/>
<dbReference type="OrthoDB" id="3936150at2759"/>
<feature type="transmembrane region" description="Helical" evidence="5">
    <location>
        <begin position="381"/>
        <end position="400"/>
    </location>
</feature>
<evidence type="ECO:0000313" key="8">
    <source>
        <dbReference type="WBParaSite" id="HCON_00066280-00001"/>
    </source>
</evidence>
<dbReference type="Pfam" id="PF00083">
    <property type="entry name" value="Sugar_tr"/>
    <property type="match status" value="1"/>
</dbReference>
<evidence type="ECO:0000256" key="5">
    <source>
        <dbReference type="SAM" id="Phobius"/>
    </source>
</evidence>
<protein>
    <submittedName>
        <fullName evidence="8">MFS domain-containing protein</fullName>
    </submittedName>
</protein>
<dbReference type="GO" id="GO:0022857">
    <property type="term" value="F:transmembrane transporter activity"/>
    <property type="evidence" value="ECO:0007669"/>
    <property type="project" value="InterPro"/>
</dbReference>
<dbReference type="Gene3D" id="1.20.1250.20">
    <property type="entry name" value="MFS general substrate transporter like domains"/>
    <property type="match status" value="1"/>
</dbReference>
<dbReference type="GO" id="GO:0016020">
    <property type="term" value="C:membrane"/>
    <property type="evidence" value="ECO:0007669"/>
    <property type="project" value="UniProtKB-SubCell"/>
</dbReference>
<evidence type="ECO:0000256" key="2">
    <source>
        <dbReference type="ARBA" id="ARBA00022692"/>
    </source>
</evidence>
<dbReference type="InterPro" id="IPR005828">
    <property type="entry name" value="MFS_sugar_transport-like"/>
</dbReference>
<dbReference type="AlphaFoldDB" id="A0A7I4Y8B6"/>
<dbReference type="OMA" id="PSAHRLW"/>
<dbReference type="InterPro" id="IPR036259">
    <property type="entry name" value="MFS_trans_sf"/>
</dbReference>
<dbReference type="WBParaSite" id="HCON_00066280-00001">
    <property type="protein sequence ID" value="HCON_00066280-00001"/>
    <property type="gene ID" value="HCON_00066280"/>
</dbReference>
<comment type="subcellular location">
    <subcellularLocation>
        <location evidence="1">Membrane</location>
        <topology evidence="1">Multi-pass membrane protein</topology>
    </subcellularLocation>
</comment>
<feature type="transmembrane region" description="Helical" evidence="5">
    <location>
        <begin position="20"/>
        <end position="42"/>
    </location>
</feature>
<feature type="transmembrane region" description="Helical" evidence="5">
    <location>
        <begin position="142"/>
        <end position="163"/>
    </location>
</feature>
<dbReference type="Proteomes" id="UP000025227">
    <property type="component" value="Unplaced"/>
</dbReference>
<keyword evidence="2 5" id="KW-0812">Transmembrane</keyword>
<evidence type="ECO:0000256" key="3">
    <source>
        <dbReference type="ARBA" id="ARBA00022989"/>
    </source>
</evidence>
<keyword evidence="3 5" id="KW-1133">Transmembrane helix</keyword>
<evidence type="ECO:0000313" key="7">
    <source>
        <dbReference type="Proteomes" id="UP000025227"/>
    </source>
</evidence>
<feature type="transmembrane region" description="Helical" evidence="5">
    <location>
        <begin position="198"/>
        <end position="219"/>
    </location>
</feature>
<evidence type="ECO:0000259" key="6">
    <source>
        <dbReference type="PROSITE" id="PS50850"/>
    </source>
</evidence>
<dbReference type="PANTHER" id="PTHR24064">
    <property type="entry name" value="SOLUTE CARRIER FAMILY 22 MEMBER"/>
    <property type="match status" value="1"/>
</dbReference>
<sequence length="535" mass="59566">MASSKPRTIDDIFVLDRYQLLLMLFYEALVFTMLSNVVFNIFGTAHASLLGCDGSHFNGTQQEFCDMLRVADCDKPMFEYEFYSTNVEFQDICSPPTLLDDLLSKFGVKSKARFSTTLQMIGVIVGSAIAGQLSDLYGRKKITLLLLVCMVAFSTLSSFAPSMDFYVCMRFFIGIFCGGLTTVGTILVVESLPAKHRLWMCTVVTWAPNYILFAIFAYFTGHWRILARACNVVTTFAALLLAFGIPESPKFLVQKHRKSEAVRALIYVNSFRRDEGKFSEDEIDDVVDKALAMTGEAERRGKKKYTFVHLYATKSLAMRTLVLSFGMFSVSYITYGLIFNLHVIAGSLYWNTAFSGVLRWVVGSLVAVVDRLGGEFVGRKRLHFVTVSVVVACMACIFMIEFTGKTTEMVLVVRTLTLLAFGTTGCIFLQFLLVTAELYPTAIRNLANSHINVCGRLGNVFGPLAFSLAENHNSAADESSGIVGFPYLMMATIGFLDILFFQFTLPETKGHPLPSRMPEKKKKADVESVNLIVKS</sequence>
<evidence type="ECO:0000256" key="1">
    <source>
        <dbReference type="ARBA" id="ARBA00004141"/>
    </source>
</evidence>
<evidence type="ECO:0000256" key="4">
    <source>
        <dbReference type="ARBA" id="ARBA00023136"/>
    </source>
</evidence>
<dbReference type="SUPFAM" id="SSF103473">
    <property type="entry name" value="MFS general substrate transporter"/>
    <property type="match status" value="1"/>
</dbReference>
<feature type="transmembrane region" description="Helical" evidence="5">
    <location>
        <begin position="321"/>
        <end position="342"/>
    </location>
</feature>
<feature type="transmembrane region" description="Helical" evidence="5">
    <location>
        <begin position="348"/>
        <end position="369"/>
    </location>
</feature>